<dbReference type="AlphaFoldDB" id="A0A2P1PSX6"/>
<sequence>MALQLSIYIPAYRVIASYWRFGHIDMRIDRGIVVLRLDGFVAREHRDDPEGLPVTQRVFTVEGANFAQLLARHYAGENIAALAYEYVRHAWRIVPGRAEPLPSEFADAVNV</sequence>
<dbReference type="EMBL" id="CP027860">
    <property type="protein sequence ID" value="AVP97920.1"/>
    <property type="molecule type" value="Genomic_DNA"/>
</dbReference>
<dbReference type="KEGG" id="xba:C7S18_12235"/>
<reference evidence="1 2" key="1">
    <citation type="submission" date="2018-03" db="EMBL/GenBank/DDBJ databases">
        <title>Ahniella affigens gen. nov., sp. nov., a gammaproteobacterium isolated from sandy soil near a stream.</title>
        <authorList>
            <person name="Ko Y."/>
            <person name="Kim J.-H."/>
        </authorList>
    </citation>
    <scope>NUCLEOTIDE SEQUENCE [LARGE SCALE GENOMIC DNA]</scope>
    <source>
        <strain evidence="1 2">D13</strain>
    </source>
</reference>
<dbReference type="RefSeq" id="WP_106891840.1">
    <property type="nucleotide sequence ID" value="NZ_CP027860.1"/>
</dbReference>
<proteinExistence type="predicted"/>
<evidence type="ECO:0000313" key="1">
    <source>
        <dbReference type="EMBL" id="AVP97920.1"/>
    </source>
</evidence>
<protein>
    <submittedName>
        <fullName evidence="1">Uncharacterized protein</fullName>
    </submittedName>
</protein>
<reference evidence="1 2" key="2">
    <citation type="submission" date="2018-03" db="EMBL/GenBank/DDBJ databases">
        <authorList>
            <person name="Keele B.F."/>
        </authorList>
    </citation>
    <scope>NUCLEOTIDE SEQUENCE [LARGE SCALE GENOMIC DNA]</scope>
    <source>
        <strain evidence="1 2">D13</strain>
    </source>
</reference>
<dbReference type="Proteomes" id="UP000241074">
    <property type="component" value="Chromosome"/>
</dbReference>
<accession>A0A2P1PSX6</accession>
<organism evidence="1 2">
    <name type="scientific">Ahniella affigens</name>
    <dbReference type="NCBI Taxonomy" id="2021234"/>
    <lineage>
        <taxon>Bacteria</taxon>
        <taxon>Pseudomonadati</taxon>
        <taxon>Pseudomonadota</taxon>
        <taxon>Gammaproteobacteria</taxon>
        <taxon>Lysobacterales</taxon>
        <taxon>Rhodanobacteraceae</taxon>
        <taxon>Ahniella</taxon>
    </lineage>
</organism>
<name>A0A2P1PSX6_9GAMM</name>
<gene>
    <name evidence="1" type="ORF">C7S18_12235</name>
</gene>
<evidence type="ECO:0000313" key="2">
    <source>
        <dbReference type="Proteomes" id="UP000241074"/>
    </source>
</evidence>
<keyword evidence="2" id="KW-1185">Reference proteome</keyword>